<name>A0ABW8JID1_9GAMM</name>
<comment type="caution">
    <text evidence="2">The sequence shown here is derived from an EMBL/GenBank/DDBJ whole genome shotgun (WGS) entry which is preliminary data.</text>
</comment>
<gene>
    <name evidence="2" type="ORF">ISP15_04725</name>
</gene>
<evidence type="ECO:0000313" key="2">
    <source>
        <dbReference type="EMBL" id="MFK2899632.1"/>
    </source>
</evidence>
<organism evidence="2 3">
    <name type="scientific">Dyella jejuensis</name>
    <dbReference type="NCBI Taxonomy" id="1432009"/>
    <lineage>
        <taxon>Bacteria</taxon>
        <taxon>Pseudomonadati</taxon>
        <taxon>Pseudomonadota</taxon>
        <taxon>Gammaproteobacteria</taxon>
        <taxon>Lysobacterales</taxon>
        <taxon>Rhodanobacteraceae</taxon>
        <taxon>Dyella</taxon>
    </lineage>
</organism>
<dbReference type="Proteomes" id="UP001620461">
    <property type="component" value="Unassembled WGS sequence"/>
</dbReference>
<sequence length="55" mass="6057">MKHHLFTAAIPVAAMVLYGFGLTGDASMLFIAGAACELWFWVRLLAGTHPLRKRV</sequence>
<evidence type="ECO:0008006" key="4">
    <source>
        <dbReference type="Google" id="ProtNLM"/>
    </source>
</evidence>
<proteinExistence type="predicted"/>
<keyword evidence="3" id="KW-1185">Reference proteome</keyword>
<dbReference type="RefSeq" id="WP_404545632.1">
    <property type="nucleotide sequence ID" value="NZ_JADIKJ010000003.1"/>
</dbReference>
<evidence type="ECO:0000256" key="1">
    <source>
        <dbReference type="SAM" id="Phobius"/>
    </source>
</evidence>
<keyword evidence="1" id="KW-0812">Transmembrane</keyword>
<protein>
    <recommendedName>
        <fullName evidence="4">Phosphatidate cytidylyltransferase</fullName>
    </recommendedName>
</protein>
<feature type="transmembrane region" description="Helical" evidence="1">
    <location>
        <begin position="5"/>
        <end position="22"/>
    </location>
</feature>
<dbReference type="EMBL" id="JADIKJ010000003">
    <property type="protein sequence ID" value="MFK2899632.1"/>
    <property type="molecule type" value="Genomic_DNA"/>
</dbReference>
<keyword evidence="1" id="KW-1133">Transmembrane helix</keyword>
<reference evidence="2 3" key="1">
    <citation type="submission" date="2020-10" db="EMBL/GenBank/DDBJ databases">
        <title>Phylogeny of dyella-like bacteria.</title>
        <authorList>
            <person name="Fu J."/>
        </authorList>
    </citation>
    <scope>NUCLEOTIDE SEQUENCE [LARGE SCALE GENOMIC DNA]</scope>
    <source>
        <strain evidence="2 3">JP1</strain>
    </source>
</reference>
<feature type="transmembrane region" description="Helical" evidence="1">
    <location>
        <begin position="28"/>
        <end position="46"/>
    </location>
</feature>
<evidence type="ECO:0000313" key="3">
    <source>
        <dbReference type="Proteomes" id="UP001620461"/>
    </source>
</evidence>
<accession>A0ABW8JID1</accession>
<keyword evidence="1" id="KW-0472">Membrane</keyword>